<evidence type="ECO:0000313" key="4">
    <source>
        <dbReference type="Proteomes" id="UP000887581"/>
    </source>
</evidence>
<keyword evidence="2" id="KW-1133">Transmembrane helix</keyword>
<evidence type="ECO:0000256" key="3">
    <source>
        <dbReference type="SAM" id="SignalP"/>
    </source>
</evidence>
<dbReference type="CDD" id="cd01824">
    <property type="entry name" value="Phospholipase_B_like"/>
    <property type="match status" value="1"/>
</dbReference>
<dbReference type="PANTHER" id="PTHR21325:SF32">
    <property type="entry name" value="LIPASE_GDSL DOMAIN-CONTAINING PROTEIN"/>
    <property type="match status" value="1"/>
</dbReference>
<evidence type="ECO:0000256" key="2">
    <source>
        <dbReference type="SAM" id="Phobius"/>
    </source>
</evidence>
<dbReference type="InterPro" id="IPR035547">
    <property type="entry name" value="Phospholipase_B"/>
</dbReference>
<feature type="signal peptide" evidence="3">
    <location>
        <begin position="1"/>
        <end position="26"/>
    </location>
</feature>
<dbReference type="GO" id="GO:0004620">
    <property type="term" value="F:phospholipase activity"/>
    <property type="evidence" value="ECO:0007669"/>
    <property type="project" value="InterPro"/>
</dbReference>
<evidence type="ECO:0000313" key="5">
    <source>
        <dbReference type="WBParaSite" id="sdigi.contig29.g2202.t1"/>
    </source>
</evidence>
<dbReference type="WBParaSite" id="sdigi.contig29.g2202.t1">
    <property type="protein sequence ID" value="sdigi.contig29.g2202.t1"/>
    <property type="gene ID" value="sdigi.contig29.g2202"/>
</dbReference>
<proteinExistence type="predicted"/>
<organism evidence="4 5">
    <name type="scientific">Setaria digitata</name>
    <dbReference type="NCBI Taxonomy" id="48799"/>
    <lineage>
        <taxon>Eukaryota</taxon>
        <taxon>Metazoa</taxon>
        <taxon>Ecdysozoa</taxon>
        <taxon>Nematoda</taxon>
        <taxon>Chromadorea</taxon>
        <taxon>Rhabditida</taxon>
        <taxon>Spirurina</taxon>
        <taxon>Spiruromorpha</taxon>
        <taxon>Filarioidea</taxon>
        <taxon>Setariidae</taxon>
        <taxon>Setaria</taxon>
    </lineage>
</organism>
<feature type="compositionally biased region" description="Acidic residues" evidence="1">
    <location>
        <begin position="84"/>
        <end position="95"/>
    </location>
</feature>
<evidence type="ECO:0000256" key="1">
    <source>
        <dbReference type="SAM" id="MobiDB-lite"/>
    </source>
</evidence>
<dbReference type="GO" id="GO:0006644">
    <property type="term" value="P:phospholipid metabolic process"/>
    <property type="evidence" value="ECO:0007669"/>
    <property type="project" value="TreeGrafter"/>
</dbReference>
<dbReference type="SUPFAM" id="SSF52266">
    <property type="entry name" value="SGNH hydrolase"/>
    <property type="match status" value="1"/>
</dbReference>
<dbReference type="InterPro" id="IPR001087">
    <property type="entry name" value="GDSL"/>
</dbReference>
<reference evidence="5" key="1">
    <citation type="submission" date="2022-11" db="UniProtKB">
        <authorList>
            <consortium name="WormBaseParasite"/>
        </authorList>
    </citation>
    <scope>IDENTIFICATION</scope>
</reference>
<feature type="chain" id="PRO_5037908735" evidence="3">
    <location>
        <begin position="27"/>
        <end position="562"/>
    </location>
</feature>
<sequence length="562" mass="63718">MNTCAKGSSALLIYLALLSYPPETSSYLVDAPPLTDKNPVKDYPEDSSKFIGTTQEEVQQFWRHLKENRTEDSLDYHIERGSSEEDEKEEGQDDSAISEEVYAILYVFDLLRDLLTNPVEKLRPILDEEGENNWNLSLSRHTSMADSQERQNNAVSIIYDSFVNRKTFSCPRIKKDFVTGTDTGDLSPEDVGIIAAMGDSLATGAGLWPQTDIEFRGAAFPIGGDATIDGLVTIANILHEFNDKLVGVSHGMGTKLQLPYHQLNVAEGGASSSSMPSQAKELVKRLKALREVNIHNEWTMVIITIGTEEICKDCQAPNYDALLESLLILDQGIQNAFVILLGPIHVSSSYHREANLLKSRCNCSKQKSDEFMKELSREWTKAFTRLQGYFEQPFIKRRKFGVLALPMLTVTSRYPHSLFIPNRPLLNRKGHTYATKWLWNRLMTGPTYNLSLAVLSQDSYYCPSMGCPYFRTPANRQYCRLIRHVDVVKRNEEIMLGNDRPMRRSRQKLYATAGTVVVISFLTVLLIGTILYQKSKYEKRIRYGKSFLEDKEMELDSLTAKI</sequence>
<name>A0A915PP32_9BILA</name>
<dbReference type="Pfam" id="PF00657">
    <property type="entry name" value="Lipase_GDSL"/>
    <property type="match status" value="1"/>
</dbReference>
<dbReference type="InterPro" id="IPR038885">
    <property type="entry name" value="PLB1"/>
</dbReference>
<feature type="transmembrane region" description="Helical" evidence="2">
    <location>
        <begin position="509"/>
        <end position="532"/>
    </location>
</feature>
<keyword evidence="2" id="KW-0472">Membrane</keyword>
<dbReference type="PANTHER" id="PTHR21325">
    <property type="entry name" value="PHOSPHOLIPASE B, PLB1"/>
    <property type="match status" value="1"/>
</dbReference>
<protein>
    <submittedName>
        <fullName evidence="5">Lipase_GDSL domain-containing protein</fullName>
    </submittedName>
</protein>
<accession>A0A915PP32</accession>
<keyword evidence="2" id="KW-0812">Transmembrane</keyword>
<keyword evidence="3" id="KW-0732">Signal</keyword>
<keyword evidence="4" id="KW-1185">Reference proteome</keyword>
<feature type="region of interest" description="Disordered" evidence="1">
    <location>
        <begin position="73"/>
        <end position="95"/>
    </location>
</feature>
<dbReference type="Proteomes" id="UP000887581">
    <property type="component" value="Unplaced"/>
</dbReference>
<feature type="compositionally biased region" description="Basic and acidic residues" evidence="1">
    <location>
        <begin position="73"/>
        <end position="83"/>
    </location>
</feature>
<dbReference type="AlphaFoldDB" id="A0A915PP32"/>